<dbReference type="EMBL" id="JACIVI010000001">
    <property type="protein sequence ID" value="MBB1161804.1"/>
    <property type="molecule type" value="Genomic_DNA"/>
</dbReference>
<dbReference type="SUPFAM" id="SSF46626">
    <property type="entry name" value="Cytochrome c"/>
    <property type="match status" value="1"/>
</dbReference>
<sequence>MKWPFRASSAHTREQVDPDEADRPLPWFLPMFIGAMVMWGAYYIVETPSGGDSLLGDQRSLEALMPKAEDPSGAAKVDGAGLFGAKCAACHQASGAGVPGVFPPLVNSEWVIGDPKVLARILLHGISGELSVLGTVYKGAMPSFKSLSDAELAALMSHLRSQWGNSAGPVQPERVKAEREATAERSAPYEGEAGLKAELGL</sequence>
<evidence type="ECO:0000256" key="5">
    <source>
        <dbReference type="SAM" id="MobiDB-lite"/>
    </source>
</evidence>
<dbReference type="PROSITE" id="PS51007">
    <property type="entry name" value="CYTC"/>
    <property type="match status" value="1"/>
</dbReference>
<dbReference type="AlphaFoldDB" id="A0A839HUH6"/>
<dbReference type="PANTHER" id="PTHR35008:SF8">
    <property type="entry name" value="ALCOHOL DEHYDROGENASE CYTOCHROME C SUBUNIT"/>
    <property type="match status" value="1"/>
</dbReference>
<evidence type="ECO:0000256" key="3">
    <source>
        <dbReference type="ARBA" id="ARBA00023004"/>
    </source>
</evidence>
<dbReference type="GO" id="GO:0020037">
    <property type="term" value="F:heme binding"/>
    <property type="evidence" value="ECO:0007669"/>
    <property type="project" value="InterPro"/>
</dbReference>
<feature type="domain" description="Cytochrome c" evidence="6">
    <location>
        <begin position="74"/>
        <end position="163"/>
    </location>
</feature>
<accession>A0A839HUH6</accession>
<comment type="caution">
    <text evidence="7">The sequence shown here is derived from an EMBL/GenBank/DDBJ whole genome shotgun (WGS) entry which is preliminary data.</text>
</comment>
<organism evidence="7 8">
    <name type="scientific">Aquariibacter albus</name>
    <dbReference type="NCBI Taxonomy" id="2759899"/>
    <lineage>
        <taxon>Bacteria</taxon>
        <taxon>Pseudomonadati</taxon>
        <taxon>Pseudomonadota</taxon>
        <taxon>Betaproteobacteria</taxon>
        <taxon>Burkholderiales</taxon>
        <taxon>Sphaerotilaceae</taxon>
        <taxon>Aquariibacter</taxon>
    </lineage>
</organism>
<evidence type="ECO:0000259" key="6">
    <source>
        <dbReference type="PROSITE" id="PS51007"/>
    </source>
</evidence>
<keyword evidence="1 4" id="KW-0349">Heme</keyword>
<keyword evidence="3 4" id="KW-0408">Iron</keyword>
<evidence type="ECO:0000256" key="4">
    <source>
        <dbReference type="PROSITE-ProRule" id="PRU00433"/>
    </source>
</evidence>
<keyword evidence="8" id="KW-1185">Reference proteome</keyword>
<dbReference type="Proteomes" id="UP000586093">
    <property type="component" value="Unassembled WGS sequence"/>
</dbReference>
<keyword evidence="2 4" id="KW-0479">Metal-binding</keyword>
<dbReference type="Gene3D" id="1.10.760.10">
    <property type="entry name" value="Cytochrome c-like domain"/>
    <property type="match status" value="1"/>
</dbReference>
<dbReference type="PANTHER" id="PTHR35008">
    <property type="entry name" value="BLL4482 PROTEIN-RELATED"/>
    <property type="match status" value="1"/>
</dbReference>
<protein>
    <submittedName>
        <fullName evidence="7">C-type cytochrome</fullName>
    </submittedName>
</protein>
<name>A0A839HUH6_9BURK</name>
<feature type="region of interest" description="Disordered" evidence="5">
    <location>
        <begin position="163"/>
        <end position="201"/>
    </location>
</feature>
<evidence type="ECO:0000313" key="8">
    <source>
        <dbReference type="Proteomes" id="UP000586093"/>
    </source>
</evidence>
<feature type="compositionally biased region" description="Basic and acidic residues" evidence="5">
    <location>
        <begin position="173"/>
        <end position="183"/>
    </location>
</feature>
<evidence type="ECO:0000256" key="2">
    <source>
        <dbReference type="ARBA" id="ARBA00022723"/>
    </source>
</evidence>
<evidence type="ECO:0000256" key="1">
    <source>
        <dbReference type="ARBA" id="ARBA00022617"/>
    </source>
</evidence>
<dbReference type="GO" id="GO:0046872">
    <property type="term" value="F:metal ion binding"/>
    <property type="evidence" value="ECO:0007669"/>
    <property type="project" value="UniProtKB-KW"/>
</dbReference>
<gene>
    <name evidence="7" type="ORF">H4F90_07420</name>
</gene>
<dbReference type="GO" id="GO:0009055">
    <property type="term" value="F:electron transfer activity"/>
    <property type="evidence" value="ECO:0007669"/>
    <property type="project" value="InterPro"/>
</dbReference>
<reference evidence="7 8" key="1">
    <citation type="submission" date="2020-08" db="EMBL/GenBank/DDBJ databases">
        <title>Aquariorum lacteus gen. nov., sp. nov., a new member of the family Comamonadaceae, isolated from freshwater aquarium.</title>
        <authorList>
            <person name="Chun S.-J."/>
        </authorList>
    </citation>
    <scope>NUCLEOTIDE SEQUENCE [LARGE SCALE GENOMIC DNA]</scope>
    <source>
        <strain evidence="7 8">SJAQ100</strain>
    </source>
</reference>
<proteinExistence type="predicted"/>
<evidence type="ECO:0000313" key="7">
    <source>
        <dbReference type="EMBL" id="MBB1161804.1"/>
    </source>
</evidence>
<dbReference type="InterPro" id="IPR036909">
    <property type="entry name" value="Cyt_c-like_dom_sf"/>
</dbReference>
<dbReference type="Pfam" id="PF13442">
    <property type="entry name" value="Cytochrome_CBB3"/>
    <property type="match status" value="1"/>
</dbReference>
<dbReference type="InterPro" id="IPR051459">
    <property type="entry name" value="Cytochrome_c-type_DH"/>
</dbReference>
<dbReference type="RefSeq" id="WP_182662870.1">
    <property type="nucleotide sequence ID" value="NZ_JACIVI010000001.1"/>
</dbReference>
<dbReference type="InterPro" id="IPR009056">
    <property type="entry name" value="Cyt_c-like_dom"/>
</dbReference>